<keyword evidence="4 5" id="KW-0274">FAD</keyword>
<organism evidence="9 10">
    <name type="scientific">Arthrobacter hankyongi</name>
    <dbReference type="NCBI Taxonomy" id="2904801"/>
    <lineage>
        <taxon>Bacteria</taxon>
        <taxon>Bacillati</taxon>
        <taxon>Actinomycetota</taxon>
        <taxon>Actinomycetes</taxon>
        <taxon>Micrococcales</taxon>
        <taxon>Micrococcaceae</taxon>
        <taxon>Arthrobacter</taxon>
    </lineage>
</organism>
<evidence type="ECO:0000256" key="4">
    <source>
        <dbReference type="ARBA" id="ARBA00022827"/>
    </source>
</evidence>
<dbReference type="Pfam" id="PF02770">
    <property type="entry name" value="Acyl-CoA_dh_M"/>
    <property type="match status" value="1"/>
</dbReference>
<dbReference type="InterPro" id="IPR037069">
    <property type="entry name" value="AcylCoA_DH/ox_N_sf"/>
</dbReference>
<feature type="domain" description="Acyl-CoA dehydrogenase/oxidase C-terminal" evidence="6">
    <location>
        <begin position="230"/>
        <end position="380"/>
    </location>
</feature>
<proteinExistence type="inferred from homology"/>
<sequence length="399" mass="41791">MMNLAPELDALHRRVAAVMRQRVAPRAAEIDSTGDYPEDLYELFRTEGLLALSLPENLGGSGLGVRGLTVATEEAAKHSAAAGVMLLLSRLPVAPLLAGGTDEQLQRWAVPLGRGERRGAFAMSEPQAGSDVLGLTACAEPDGNGWRLTGTKSWISGAAEADWFVVVARVAGSGERRADAVRAFVVDADAAGLSLTQTHRRPGCRGVSLGDISLDGVAVSDDRRLPGITGVGHLLGGLATMRPVVSARGLGLAAAALMLAVERIEDRQVGGRPVAVQQGVQWQVAETAVQLESARLLTYRAAELIDAGSSGPRTAGQLAAAKLASSEIAVKAAALASQLHGAEACLAGHPAERLVRDARQLTIVEGTSEIQRNIIARAVLDRTLWWQTADLPVESESRA</sequence>
<evidence type="ECO:0000259" key="7">
    <source>
        <dbReference type="Pfam" id="PF02770"/>
    </source>
</evidence>
<dbReference type="SUPFAM" id="SSF56645">
    <property type="entry name" value="Acyl-CoA dehydrogenase NM domain-like"/>
    <property type="match status" value="1"/>
</dbReference>
<evidence type="ECO:0000313" key="9">
    <source>
        <dbReference type="EMBL" id="MCG2623398.1"/>
    </source>
</evidence>
<comment type="caution">
    <text evidence="9">The sequence shown here is derived from an EMBL/GenBank/DDBJ whole genome shotgun (WGS) entry which is preliminary data.</text>
</comment>
<dbReference type="PIRSF" id="PIRSF016578">
    <property type="entry name" value="HsaA"/>
    <property type="match status" value="1"/>
</dbReference>
<keyword evidence="10" id="KW-1185">Reference proteome</keyword>
<dbReference type="InterPro" id="IPR006091">
    <property type="entry name" value="Acyl-CoA_Oxase/DH_mid-dom"/>
</dbReference>
<dbReference type="PANTHER" id="PTHR43884:SF12">
    <property type="entry name" value="ISOVALERYL-COA DEHYDROGENASE, MITOCHONDRIAL-RELATED"/>
    <property type="match status" value="1"/>
</dbReference>
<dbReference type="InterPro" id="IPR009100">
    <property type="entry name" value="AcylCoA_DH/oxidase_NM_dom_sf"/>
</dbReference>
<dbReference type="SUPFAM" id="SSF47203">
    <property type="entry name" value="Acyl-CoA dehydrogenase C-terminal domain-like"/>
    <property type="match status" value="1"/>
</dbReference>
<dbReference type="Pfam" id="PF00441">
    <property type="entry name" value="Acyl-CoA_dh_1"/>
    <property type="match status" value="1"/>
</dbReference>
<keyword evidence="3 5" id="KW-0285">Flavoprotein</keyword>
<evidence type="ECO:0000256" key="2">
    <source>
        <dbReference type="ARBA" id="ARBA00009347"/>
    </source>
</evidence>
<dbReference type="InterPro" id="IPR036250">
    <property type="entry name" value="AcylCo_DH-like_C"/>
</dbReference>
<dbReference type="Gene3D" id="2.40.110.10">
    <property type="entry name" value="Butyryl-CoA Dehydrogenase, subunit A, domain 2"/>
    <property type="match status" value="1"/>
</dbReference>
<protein>
    <submittedName>
        <fullName evidence="9">Acyl-CoA dehydrogenase family protein</fullName>
    </submittedName>
</protein>
<dbReference type="Gene3D" id="1.20.140.10">
    <property type="entry name" value="Butyryl-CoA Dehydrogenase, subunit A, domain 3"/>
    <property type="match status" value="1"/>
</dbReference>
<evidence type="ECO:0000259" key="8">
    <source>
        <dbReference type="Pfam" id="PF02771"/>
    </source>
</evidence>
<comment type="similarity">
    <text evidence="2 5">Belongs to the acyl-CoA dehydrogenase family.</text>
</comment>
<dbReference type="InterPro" id="IPR006089">
    <property type="entry name" value="Acyl-CoA_DH_CS"/>
</dbReference>
<dbReference type="Gene3D" id="1.10.540.10">
    <property type="entry name" value="Acyl-CoA dehydrogenase/oxidase, N-terminal domain"/>
    <property type="match status" value="1"/>
</dbReference>
<dbReference type="Pfam" id="PF02771">
    <property type="entry name" value="Acyl-CoA_dh_N"/>
    <property type="match status" value="1"/>
</dbReference>
<reference evidence="9" key="1">
    <citation type="submission" date="2022-01" db="EMBL/GenBank/DDBJ databases">
        <authorList>
            <person name="Jo J.-H."/>
            <person name="Im W.-T."/>
        </authorList>
    </citation>
    <scope>NUCLEOTIDE SEQUENCE</scope>
    <source>
        <strain evidence="9">I2-34</strain>
    </source>
</reference>
<dbReference type="Proteomes" id="UP001165368">
    <property type="component" value="Unassembled WGS sequence"/>
</dbReference>
<evidence type="ECO:0000256" key="3">
    <source>
        <dbReference type="ARBA" id="ARBA00022630"/>
    </source>
</evidence>
<accession>A0ABS9L9Y2</accession>
<evidence type="ECO:0000256" key="5">
    <source>
        <dbReference type="RuleBase" id="RU362125"/>
    </source>
</evidence>
<comment type="cofactor">
    <cofactor evidence="1 5">
        <name>FAD</name>
        <dbReference type="ChEBI" id="CHEBI:57692"/>
    </cofactor>
</comment>
<dbReference type="InterPro" id="IPR046373">
    <property type="entry name" value="Acyl-CoA_Oxase/DH_mid-dom_sf"/>
</dbReference>
<name>A0ABS9L9Y2_9MICC</name>
<dbReference type="PROSITE" id="PS00072">
    <property type="entry name" value="ACYL_COA_DH_1"/>
    <property type="match status" value="1"/>
</dbReference>
<feature type="domain" description="Acyl-CoA oxidase/dehydrogenase middle" evidence="7">
    <location>
        <begin position="120"/>
        <end position="217"/>
    </location>
</feature>
<dbReference type="InterPro" id="IPR013786">
    <property type="entry name" value="AcylCoA_DH/ox_N"/>
</dbReference>
<dbReference type="PANTHER" id="PTHR43884">
    <property type="entry name" value="ACYL-COA DEHYDROGENASE"/>
    <property type="match status" value="1"/>
</dbReference>
<dbReference type="RefSeq" id="WP_237822668.1">
    <property type="nucleotide sequence ID" value="NZ_JAKLTQ010000013.1"/>
</dbReference>
<gene>
    <name evidence="9" type="ORF">LVY72_15990</name>
</gene>
<evidence type="ECO:0000313" key="10">
    <source>
        <dbReference type="Proteomes" id="UP001165368"/>
    </source>
</evidence>
<dbReference type="InterPro" id="IPR009075">
    <property type="entry name" value="AcylCo_DH/oxidase_C"/>
</dbReference>
<evidence type="ECO:0000259" key="6">
    <source>
        <dbReference type="Pfam" id="PF00441"/>
    </source>
</evidence>
<evidence type="ECO:0000256" key="1">
    <source>
        <dbReference type="ARBA" id="ARBA00001974"/>
    </source>
</evidence>
<keyword evidence="5" id="KW-0560">Oxidoreductase</keyword>
<dbReference type="EMBL" id="JAKLTQ010000013">
    <property type="protein sequence ID" value="MCG2623398.1"/>
    <property type="molecule type" value="Genomic_DNA"/>
</dbReference>
<feature type="domain" description="Acyl-CoA dehydrogenase/oxidase N-terminal" evidence="8">
    <location>
        <begin position="6"/>
        <end position="116"/>
    </location>
</feature>